<evidence type="ECO:0000259" key="6">
    <source>
        <dbReference type="Pfam" id="PF07522"/>
    </source>
</evidence>
<dbReference type="AlphaFoldDB" id="A0A9Q1JVY3"/>
<dbReference type="Proteomes" id="UP001153076">
    <property type="component" value="Unassembled WGS sequence"/>
</dbReference>
<dbReference type="GO" id="GO:0006303">
    <property type="term" value="P:double-strand break repair via nonhomologous end joining"/>
    <property type="evidence" value="ECO:0007669"/>
    <property type="project" value="TreeGrafter"/>
</dbReference>
<comment type="caution">
    <text evidence="7">The sequence shown here is derived from an EMBL/GenBank/DDBJ whole genome shotgun (WGS) entry which is preliminary data.</text>
</comment>
<evidence type="ECO:0000256" key="5">
    <source>
        <dbReference type="ARBA" id="ARBA00023242"/>
    </source>
</evidence>
<dbReference type="GO" id="GO:0005634">
    <property type="term" value="C:nucleus"/>
    <property type="evidence" value="ECO:0007669"/>
    <property type="project" value="UniProtKB-SubCell"/>
</dbReference>
<sequence>MFDSANQIGIDEDDAFSEYSNWKSLNADFPEEEGSPICLNENEFSLLQSNEEEGEEHSLPDGLIKSNFAADFYQSGTDWSSLRVNSSSDPMKLKQTNLFQMWGLKRHRGVGEEEENEDKKNKKIKENATQLLVLPSVKSNSDEKSLPCPSNSLRASTRSLDLVASQKIKLLSRQARACPFYKKIPGTTFTVDAFRYGAVKDCSAYFLSHFHADHYGGLSKTWSYGPIYCTPITARLVRMCLSVNPSLYLVSMVLYVLYLESVCCACFYEPTFIFPLELDVEHVINDIKVMLLEANHCPGAAMIHFHLPDGRCYLHTGDFRACNRMQAYSALVNKHVNVLYLDTTYCNPRYRFPSKEEVLSFVVRTTKACLKRQPRTLIIVGAYRIGNECVYIAISEALKVKIYANASRRRFLQSFEWPQLSESLCLNGKDTPLHVLPISSLRHEMSKNYLETYKEQFTAVLAFCPTGWTFSESVGSQLDLIKPNSKGNFQIYGVPYSEHSSFSEMQEFVQFLKPDKIIPTVNISSAANREKLQSYFRQ</sequence>
<comment type="similarity">
    <text evidence="2">Belongs to the DNA repair metallo-beta-lactamase (DRMBL) family.</text>
</comment>
<protein>
    <recommendedName>
        <fullName evidence="6">DNA repair metallo-beta-lactamase domain-containing protein</fullName>
    </recommendedName>
</protein>
<feature type="domain" description="DNA repair metallo-beta-lactamase" evidence="6">
    <location>
        <begin position="420"/>
        <end position="524"/>
    </location>
</feature>
<dbReference type="Gene3D" id="3.40.50.12650">
    <property type="match status" value="1"/>
</dbReference>
<proteinExistence type="inferred from homology"/>
<dbReference type="OrthoDB" id="262529at2759"/>
<keyword evidence="5" id="KW-0539">Nucleus</keyword>
<dbReference type="PANTHER" id="PTHR23240">
    <property type="entry name" value="DNA CROSS-LINK REPAIR PROTEIN PSO2/SNM1-RELATED"/>
    <property type="match status" value="1"/>
</dbReference>
<evidence type="ECO:0000256" key="2">
    <source>
        <dbReference type="ARBA" id="ARBA00010304"/>
    </source>
</evidence>
<dbReference type="CDD" id="cd16273">
    <property type="entry name" value="SNM1A-1C-like_MBL-fold"/>
    <property type="match status" value="1"/>
</dbReference>
<dbReference type="SUPFAM" id="SSF56281">
    <property type="entry name" value="Metallo-hydrolase/oxidoreductase"/>
    <property type="match status" value="1"/>
</dbReference>
<keyword evidence="4" id="KW-0234">DNA repair</keyword>
<evidence type="ECO:0000313" key="8">
    <source>
        <dbReference type="Proteomes" id="UP001153076"/>
    </source>
</evidence>
<comment type="subcellular location">
    <subcellularLocation>
        <location evidence="1">Nucleus</location>
    </subcellularLocation>
</comment>
<evidence type="ECO:0000313" key="7">
    <source>
        <dbReference type="EMBL" id="KAJ8431901.1"/>
    </source>
</evidence>
<dbReference type="EMBL" id="JAKOGI010000655">
    <property type="protein sequence ID" value="KAJ8431901.1"/>
    <property type="molecule type" value="Genomic_DNA"/>
</dbReference>
<evidence type="ECO:0000256" key="4">
    <source>
        <dbReference type="ARBA" id="ARBA00023204"/>
    </source>
</evidence>
<organism evidence="7 8">
    <name type="scientific">Carnegiea gigantea</name>
    <dbReference type="NCBI Taxonomy" id="171969"/>
    <lineage>
        <taxon>Eukaryota</taxon>
        <taxon>Viridiplantae</taxon>
        <taxon>Streptophyta</taxon>
        <taxon>Embryophyta</taxon>
        <taxon>Tracheophyta</taxon>
        <taxon>Spermatophyta</taxon>
        <taxon>Magnoliopsida</taxon>
        <taxon>eudicotyledons</taxon>
        <taxon>Gunneridae</taxon>
        <taxon>Pentapetalae</taxon>
        <taxon>Caryophyllales</taxon>
        <taxon>Cactineae</taxon>
        <taxon>Cactaceae</taxon>
        <taxon>Cactoideae</taxon>
        <taxon>Echinocereeae</taxon>
        <taxon>Carnegiea</taxon>
    </lineage>
</organism>
<accession>A0A9Q1JVY3</accession>
<dbReference type="Pfam" id="PF07522">
    <property type="entry name" value="DRMBL"/>
    <property type="match status" value="1"/>
</dbReference>
<name>A0A9Q1JVY3_9CARY</name>
<evidence type="ECO:0000256" key="1">
    <source>
        <dbReference type="ARBA" id="ARBA00004123"/>
    </source>
</evidence>
<dbReference type="Gene3D" id="3.60.15.10">
    <property type="entry name" value="Ribonuclease Z/Hydroxyacylglutathione hydrolase-like"/>
    <property type="match status" value="1"/>
</dbReference>
<dbReference type="PANTHER" id="PTHR23240:SF36">
    <property type="entry name" value="DNA CROSS-LINK REPAIR PROTEIN SNM1"/>
    <property type="match status" value="1"/>
</dbReference>
<reference evidence="7" key="1">
    <citation type="submission" date="2022-04" db="EMBL/GenBank/DDBJ databases">
        <title>Carnegiea gigantea Genome sequencing and assembly v2.</title>
        <authorList>
            <person name="Copetti D."/>
            <person name="Sanderson M.J."/>
            <person name="Burquez A."/>
            <person name="Wojciechowski M.F."/>
        </authorList>
    </citation>
    <scope>NUCLEOTIDE SEQUENCE</scope>
    <source>
        <strain evidence="7">SGP5-SGP5p</strain>
        <tissue evidence="7">Aerial part</tissue>
    </source>
</reference>
<keyword evidence="3" id="KW-0227">DNA damage</keyword>
<dbReference type="GO" id="GO:0035312">
    <property type="term" value="F:5'-3' DNA exonuclease activity"/>
    <property type="evidence" value="ECO:0007669"/>
    <property type="project" value="TreeGrafter"/>
</dbReference>
<keyword evidence="8" id="KW-1185">Reference proteome</keyword>
<dbReference type="GO" id="GO:0003684">
    <property type="term" value="F:damaged DNA binding"/>
    <property type="evidence" value="ECO:0007669"/>
    <property type="project" value="TreeGrafter"/>
</dbReference>
<dbReference type="InterPro" id="IPR036866">
    <property type="entry name" value="RibonucZ/Hydroxyglut_hydro"/>
</dbReference>
<gene>
    <name evidence="7" type="ORF">Cgig2_013649</name>
</gene>
<evidence type="ECO:0000256" key="3">
    <source>
        <dbReference type="ARBA" id="ARBA00022763"/>
    </source>
</evidence>
<dbReference type="InterPro" id="IPR011084">
    <property type="entry name" value="DRMBL"/>
</dbReference>
<dbReference type="GO" id="GO:0036297">
    <property type="term" value="P:interstrand cross-link repair"/>
    <property type="evidence" value="ECO:0007669"/>
    <property type="project" value="TreeGrafter"/>
</dbReference>
<dbReference type="FunFam" id="3.40.50.12650:FF:000001">
    <property type="entry name" value="DNA cross-link repair 1A"/>
    <property type="match status" value="1"/>
</dbReference>